<evidence type="ECO:0000259" key="2">
    <source>
        <dbReference type="Pfam" id="PF16378"/>
    </source>
</evidence>
<proteinExistence type="predicted"/>
<dbReference type="InterPro" id="IPR011050">
    <property type="entry name" value="Pectin_lyase_fold/virulence"/>
</dbReference>
<evidence type="ECO:0000313" key="3">
    <source>
        <dbReference type="EMBL" id="RGR72528.1"/>
    </source>
</evidence>
<dbReference type="InterPro" id="IPR032532">
    <property type="entry name" value="DUF4955"/>
</dbReference>
<evidence type="ECO:0000259" key="1">
    <source>
        <dbReference type="Pfam" id="PF16315"/>
    </source>
</evidence>
<dbReference type="EMBL" id="QRUO01000005">
    <property type="protein sequence ID" value="RGR72528.1"/>
    <property type="molecule type" value="Genomic_DNA"/>
</dbReference>
<dbReference type="SUPFAM" id="SSF51126">
    <property type="entry name" value="Pectin lyase-like"/>
    <property type="match status" value="1"/>
</dbReference>
<dbReference type="Pfam" id="PF16378">
    <property type="entry name" value="DUF4988"/>
    <property type="match status" value="1"/>
</dbReference>
<feature type="domain" description="DUF4955" evidence="1">
    <location>
        <begin position="611"/>
        <end position="765"/>
    </location>
</feature>
<evidence type="ECO:0000313" key="4">
    <source>
        <dbReference type="Proteomes" id="UP000284205"/>
    </source>
</evidence>
<organism evidence="3 4">
    <name type="scientific">Bacteroides caccae</name>
    <dbReference type="NCBI Taxonomy" id="47678"/>
    <lineage>
        <taxon>Bacteria</taxon>
        <taxon>Pseudomonadati</taxon>
        <taxon>Bacteroidota</taxon>
        <taxon>Bacteroidia</taxon>
        <taxon>Bacteroidales</taxon>
        <taxon>Bacteroidaceae</taxon>
        <taxon>Bacteroides</taxon>
    </lineage>
</organism>
<comment type="caution">
    <text evidence="3">The sequence shown here is derived from an EMBL/GenBank/DDBJ whole genome shotgun (WGS) entry which is preliminary data.</text>
</comment>
<dbReference type="Proteomes" id="UP000284205">
    <property type="component" value="Unassembled WGS sequence"/>
</dbReference>
<name>A0A412FWI5_9BACE</name>
<feature type="domain" description="DUF4988" evidence="2">
    <location>
        <begin position="50"/>
        <end position="171"/>
    </location>
</feature>
<dbReference type="Pfam" id="PF16315">
    <property type="entry name" value="DUF4955"/>
    <property type="match status" value="1"/>
</dbReference>
<dbReference type="PROSITE" id="PS51257">
    <property type="entry name" value="PROKAR_LIPOPROTEIN"/>
    <property type="match status" value="1"/>
</dbReference>
<dbReference type="RefSeq" id="WP_122139147.1">
    <property type="nucleotide sequence ID" value="NZ_JAQCWB010000005.1"/>
</dbReference>
<reference evidence="3 4" key="1">
    <citation type="submission" date="2018-08" db="EMBL/GenBank/DDBJ databases">
        <title>A genome reference for cultivated species of the human gut microbiota.</title>
        <authorList>
            <person name="Zou Y."/>
            <person name="Xue W."/>
            <person name="Luo G."/>
        </authorList>
    </citation>
    <scope>NUCLEOTIDE SEQUENCE [LARGE SCALE GENOMIC DNA]</scope>
    <source>
        <strain evidence="3 4">AF24-29LB</strain>
    </source>
</reference>
<dbReference type="InterPro" id="IPR032149">
    <property type="entry name" value="DUF4988"/>
</dbReference>
<gene>
    <name evidence="3" type="ORF">DWY26_07415</name>
</gene>
<protein>
    <submittedName>
        <fullName evidence="3">DUF4955 domain-containing protein</fullName>
    </submittedName>
</protein>
<dbReference type="AlphaFoldDB" id="A0A412FWI5"/>
<accession>A0A412FWI5</accession>
<sequence>MKNMKLDLHSIATTCMMVAVIVFTSCSDDEAINNPTIPEQPEQLTELTAQYNTNIAAYQAMMNGKAEIVDYTSDEKGNYKLQLSNRQIADVYIQTADDKDIPLLGIDKEGYWNYQLEGTSRILTDTHGNPAPALNKTGKGILTPQIALGEDGCWQVSYNGYQWQRLSDTPAPSLEGKTAVDFSLYRSVVLDEQTNTITLESRTSGSVLKLDTRNNGTAQAWKKFLMNSDDNVLLDYSYAGYKHGEVTPPEAFSLGYKVFNVKERMENRGMTAREALITILQENNMTRKDDKNYNNANARIVIYFPEGEYVLHNDDDNTIEPGKPVLGKEGDEAYSLDSKGNNKSSSIYIFAGHFVIKGDGAGRTKLIMDTPNLPDDITTMYSSPVMIDIKHNSGLSKLCDVTGNAAKGTFSVEVSDAASLSKGDWVCLYLQNNDPELVRNELSPYAPEPTMENIINVGVQVQDFHQIVAKSGNVITFKEPIMHEVDSRWGWAIHKYPHYEEVGIEDVTFVGHATDDFQHHRNWAHDGAYKPIKMTRLTNSWMRRVNFISVSEANSITSSANVSAYDIKIDGNRGHAAIRSQGSSRVFIGKVTDRTNGPLIDNRGVIQQGAGQYHACGVSKPSMGAVIWRVHWGLDACFESHATQPRATLIDNCTGGFMQSRQGGDYNQLPNHLDDLTIWNMYSERSRTASGNSAPAGVFDWWRIGFKGWKFLPPVIVGFHGEPLNFVQEQVKLDESNGTPVEPQSLYEAQLEKRLGFVPAWLKALK</sequence>